<gene>
    <name evidence="3" type="ORF">AB205_0130440</name>
</gene>
<dbReference type="PANTHER" id="PTHR22838">
    <property type="entry name" value="WD REPEAT PROTEIN 26-RELATED"/>
    <property type="match status" value="1"/>
</dbReference>
<accession>A0A2G9RWZ1</accession>
<sequence length="101" mass="11546">MCSQFAAHRTNDSLDGVHTHFVFYFQDLDGNLLDSWEGVRVQCLWCLSDGKTVLASDTHQRIRGYNFEDLTDRNIVQEDHPIMSFTISKNGRLALLNVATQ</sequence>
<dbReference type="PANTHER" id="PTHR22838:SF0">
    <property type="entry name" value="WD REPEAT-CONTAINING PROTEIN 26"/>
    <property type="match status" value="1"/>
</dbReference>
<dbReference type="SUPFAM" id="SSF69322">
    <property type="entry name" value="Tricorn protease domain 2"/>
    <property type="match status" value="1"/>
</dbReference>
<proteinExistence type="predicted"/>
<keyword evidence="4" id="KW-1185">Reference proteome</keyword>
<protein>
    <submittedName>
        <fullName evidence="3">Uncharacterized protein</fullName>
    </submittedName>
</protein>
<dbReference type="InterPro" id="IPR051350">
    <property type="entry name" value="WD_repeat-ST_regulator"/>
</dbReference>
<dbReference type="GO" id="GO:0043161">
    <property type="term" value="P:proteasome-mediated ubiquitin-dependent protein catabolic process"/>
    <property type="evidence" value="ECO:0007669"/>
    <property type="project" value="TreeGrafter"/>
</dbReference>
<feature type="non-terminal residue" evidence="3">
    <location>
        <position position="101"/>
    </location>
</feature>
<evidence type="ECO:0000313" key="4">
    <source>
        <dbReference type="Proteomes" id="UP000228934"/>
    </source>
</evidence>
<name>A0A2G9RWZ1_AQUCT</name>
<keyword evidence="2" id="KW-0677">Repeat</keyword>
<dbReference type="Proteomes" id="UP000228934">
    <property type="component" value="Unassembled WGS sequence"/>
</dbReference>
<evidence type="ECO:0000313" key="3">
    <source>
        <dbReference type="EMBL" id="PIO32407.1"/>
    </source>
</evidence>
<dbReference type="OrthoDB" id="972532at2759"/>
<dbReference type="GO" id="GO:0034657">
    <property type="term" value="C:GID complex"/>
    <property type="evidence" value="ECO:0007669"/>
    <property type="project" value="TreeGrafter"/>
</dbReference>
<dbReference type="EMBL" id="KV930500">
    <property type="protein sequence ID" value="PIO32407.1"/>
    <property type="molecule type" value="Genomic_DNA"/>
</dbReference>
<evidence type="ECO:0000256" key="2">
    <source>
        <dbReference type="ARBA" id="ARBA00022737"/>
    </source>
</evidence>
<organism evidence="3 4">
    <name type="scientific">Aquarana catesbeiana</name>
    <name type="common">American bullfrog</name>
    <name type="synonym">Rana catesbeiana</name>
    <dbReference type="NCBI Taxonomy" id="8400"/>
    <lineage>
        <taxon>Eukaryota</taxon>
        <taxon>Metazoa</taxon>
        <taxon>Chordata</taxon>
        <taxon>Craniata</taxon>
        <taxon>Vertebrata</taxon>
        <taxon>Euteleostomi</taxon>
        <taxon>Amphibia</taxon>
        <taxon>Batrachia</taxon>
        <taxon>Anura</taxon>
        <taxon>Neobatrachia</taxon>
        <taxon>Ranoidea</taxon>
        <taxon>Ranidae</taxon>
        <taxon>Aquarana</taxon>
    </lineage>
</organism>
<dbReference type="AlphaFoldDB" id="A0A2G9RWZ1"/>
<evidence type="ECO:0000256" key="1">
    <source>
        <dbReference type="ARBA" id="ARBA00022574"/>
    </source>
</evidence>
<reference evidence="4" key="1">
    <citation type="journal article" date="2017" name="Nat. Commun.">
        <title>The North American bullfrog draft genome provides insight into hormonal regulation of long noncoding RNA.</title>
        <authorList>
            <person name="Hammond S.A."/>
            <person name="Warren R.L."/>
            <person name="Vandervalk B.P."/>
            <person name="Kucuk E."/>
            <person name="Khan H."/>
            <person name="Gibb E.A."/>
            <person name="Pandoh P."/>
            <person name="Kirk H."/>
            <person name="Zhao Y."/>
            <person name="Jones M."/>
            <person name="Mungall A.J."/>
            <person name="Coope R."/>
            <person name="Pleasance S."/>
            <person name="Moore R.A."/>
            <person name="Holt R.A."/>
            <person name="Round J.M."/>
            <person name="Ohora S."/>
            <person name="Walle B.V."/>
            <person name="Veldhoen N."/>
            <person name="Helbing C.C."/>
            <person name="Birol I."/>
        </authorList>
    </citation>
    <scope>NUCLEOTIDE SEQUENCE [LARGE SCALE GENOMIC DNA]</scope>
</reference>
<keyword evidence="1" id="KW-0853">WD repeat</keyword>